<dbReference type="EMBL" id="JAKGAS010000003">
    <property type="protein sequence ID" value="MCF2947814.1"/>
    <property type="molecule type" value="Genomic_DNA"/>
</dbReference>
<dbReference type="InterPro" id="IPR036942">
    <property type="entry name" value="Beta-barrel_TonB_sf"/>
</dbReference>
<evidence type="ECO:0000256" key="9">
    <source>
        <dbReference type="PROSITE-ProRule" id="PRU01360"/>
    </source>
</evidence>
<dbReference type="InterPro" id="IPR039426">
    <property type="entry name" value="TonB-dep_rcpt-like"/>
</dbReference>
<sequence length="896" mass="100786">MSKVKLVKTALAVKTALLIGTNSLGTVYAQDQALEPKDSTQVIEKTKTNKQKQEELEILEVKGYAASLQKNLNIKRYADVVMDAISAEDIGKFPDQNVADALARISGVQVESNFGEAESVSIRGTAPGLNRTLLNGQNVATSDWNALSLGKREFNYTLIPSVMVKQLEVHKSPTADIDEGSIGGTVFMKTRKPLEMETNSGSFALKGQYNDLSEQWDPQVEALYSFKNQDSTWGALVTLAKQDNQIRRDAMQTYTWAQGDIGGKQDVWYPSLVGSDHFTQTRERESGMLTLQWLPSERMNVVFNALYSRMDANNVSQAFYGMVGQSIGLGSEPQNVVFDQVNGDTVLAMVLPEIESGSPSEDAEVQFDTRNRKAFFKTEHYDLKVEYEGDNYSLDGQVGYTEANGGNRLEFATAFFADTALAINNTQGIPQMELLDISVHDTDEFRLRLMSLYDRPQHDDETYAQVDYEYHLNGDVLTSIKVGGKFRDHMKSQRANLYGSKTITDGYDISYYDELVVEGEASLADFDAGPAPENFMENSALPGSITDFHFLDFDALEEQFVANRDRFNIIPLLTAEFDIEEQIMASYMRADFSYEELRGNLGLRYVKTDLDSSSWTYYGPYLDPAEKQWITHSKTYTDVLPSVNLSYNVSPEVVLRFSAAKVMSRPGYGNLSGYRGLNESQLTGVGGNPDLDPYRATQYDLSWEWYINKTGGFNAAIFYKNIESYLTSEEVIETHYHQPSNADQEYVINLKSNGSGGKNVGFELNYQQDLFYGFGVNTNYTYSNSSTESGDIIPGNSEDTYNLTVYYEKGPISTRIAYNYRSEYFLFNSRGNDVYVDGSERYDATFSYRFGNNTSLVLQAINLTDEVQSRYAGEYYRHLGTFENGRKFRAGVQMKF</sequence>
<dbReference type="SUPFAM" id="SSF56935">
    <property type="entry name" value="Porins"/>
    <property type="match status" value="1"/>
</dbReference>
<dbReference type="Pfam" id="PF07715">
    <property type="entry name" value="Plug"/>
    <property type="match status" value="1"/>
</dbReference>
<evidence type="ECO:0000256" key="2">
    <source>
        <dbReference type="ARBA" id="ARBA00022448"/>
    </source>
</evidence>
<reference evidence="15 16" key="1">
    <citation type="submission" date="2022-01" db="EMBL/GenBank/DDBJ databases">
        <title>Paraglaciecola sp. G1-23.</title>
        <authorList>
            <person name="Jin M.S."/>
            <person name="Han D.M."/>
            <person name="Kim H.M."/>
            <person name="Jeon C.O."/>
        </authorList>
    </citation>
    <scope>NUCLEOTIDE SEQUENCE [LARGE SCALE GENOMIC DNA]</scope>
    <source>
        <strain evidence="15 16">G1-23</strain>
    </source>
</reference>
<keyword evidence="2 9" id="KW-0813">Transport</keyword>
<dbReference type="Gene3D" id="2.170.130.10">
    <property type="entry name" value="TonB-dependent receptor, plug domain"/>
    <property type="match status" value="1"/>
</dbReference>
<evidence type="ECO:0000256" key="3">
    <source>
        <dbReference type="ARBA" id="ARBA00022452"/>
    </source>
</evidence>
<evidence type="ECO:0000313" key="15">
    <source>
        <dbReference type="EMBL" id="MCF2947814.1"/>
    </source>
</evidence>
<dbReference type="CDD" id="cd01347">
    <property type="entry name" value="ligand_gated_channel"/>
    <property type="match status" value="1"/>
</dbReference>
<evidence type="ECO:0000256" key="6">
    <source>
        <dbReference type="ARBA" id="ARBA00023077"/>
    </source>
</evidence>
<keyword evidence="4 9" id="KW-0812">Transmembrane</keyword>
<name>A0ABS9D7M4_9ALTE</name>
<feature type="short sequence motif" description="TonB C-terminal box" evidence="10">
    <location>
        <begin position="879"/>
        <end position="896"/>
    </location>
</feature>
<evidence type="ECO:0000259" key="13">
    <source>
        <dbReference type="Pfam" id="PF00593"/>
    </source>
</evidence>
<feature type="domain" description="TonB-dependent receptor-like beta-barrel" evidence="13">
    <location>
        <begin position="389"/>
        <end position="863"/>
    </location>
</feature>
<dbReference type="InterPro" id="IPR010917">
    <property type="entry name" value="TonB_rcpt_CS"/>
</dbReference>
<protein>
    <submittedName>
        <fullName evidence="15">TonB-dependent receptor</fullName>
    </submittedName>
</protein>
<evidence type="ECO:0000256" key="8">
    <source>
        <dbReference type="ARBA" id="ARBA00023237"/>
    </source>
</evidence>
<evidence type="ECO:0000256" key="5">
    <source>
        <dbReference type="ARBA" id="ARBA00022729"/>
    </source>
</evidence>
<feature type="domain" description="TonB-dependent receptor plug" evidence="14">
    <location>
        <begin position="81"/>
        <end position="185"/>
    </location>
</feature>
<keyword evidence="7 9" id="KW-0472">Membrane</keyword>
<evidence type="ECO:0000256" key="1">
    <source>
        <dbReference type="ARBA" id="ARBA00004571"/>
    </source>
</evidence>
<accession>A0ABS9D7M4</accession>
<proteinExistence type="inferred from homology"/>
<dbReference type="Proteomes" id="UP001521137">
    <property type="component" value="Unassembled WGS sequence"/>
</dbReference>
<organism evidence="15 16">
    <name type="scientific">Paraglaciecola algarum</name>
    <dbReference type="NCBI Taxonomy" id="3050085"/>
    <lineage>
        <taxon>Bacteria</taxon>
        <taxon>Pseudomonadati</taxon>
        <taxon>Pseudomonadota</taxon>
        <taxon>Gammaproteobacteria</taxon>
        <taxon>Alteromonadales</taxon>
        <taxon>Alteromonadaceae</taxon>
        <taxon>Paraglaciecola</taxon>
    </lineage>
</organism>
<dbReference type="RefSeq" id="WP_235311347.1">
    <property type="nucleotide sequence ID" value="NZ_JAKGAS010000003.1"/>
</dbReference>
<dbReference type="Pfam" id="PF00593">
    <property type="entry name" value="TonB_dep_Rec_b-barrel"/>
    <property type="match status" value="1"/>
</dbReference>
<dbReference type="PROSITE" id="PS01156">
    <property type="entry name" value="TONB_DEPENDENT_REC_2"/>
    <property type="match status" value="1"/>
</dbReference>
<dbReference type="PANTHER" id="PTHR40980:SF3">
    <property type="entry name" value="TONB-DEPENDENT RECEPTOR-LIKE BETA-BARREL DOMAIN-CONTAINING PROTEIN"/>
    <property type="match status" value="1"/>
</dbReference>
<dbReference type="InterPro" id="IPR000531">
    <property type="entry name" value="Beta-barrel_TonB"/>
</dbReference>
<evidence type="ECO:0000259" key="14">
    <source>
        <dbReference type="Pfam" id="PF07715"/>
    </source>
</evidence>
<dbReference type="NCBIfam" id="TIGR01782">
    <property type="entry name" value="TonB-Xanth-Caul"/>
    <property type="match status" value="1"/>
</dbReference>
<dbReference type="PANTHER" id="PTHR40980">
    <property type="entry name" value="PLUG DOMAIN-CONTAINING PROTEIN"/>
    <property type="match status" value="1"/>
</dbReference>
<evidence type="ECO:0000256" key="10">
    <source>
        <dbReference type="PROSITE-ProRule" id="PRU10144"/>
    </source>
</evidence>
<keyword evidence="15" id="KW-0675">Receptor</keyword>
<feature type="chain" id="PRO_5047058737" evidence="12">
    <location>
        <begin position="30"/>
        <end position="896"/>
    </location>
</feature>
<keyword evidence="3 9" id="KW-1134">Transmembrane beta strand</keyword>
<dbReference type="InterPro" id="IPR012910">
    <property type="entry name" value="Plug_dom"/>
</dbReference>
<dbReference type="InterPro" id="IPR010104">
    <property type="entry name" value="TonB_rcpt_bac"/>
</dbReference>
<keyword evidence="8 9" id="KW-0998">Cell outer membrane</keyword>
<keyword evidence="16" id="KW-1185">Reference proteome</keyword>
<gene>
    <name evidence="15" type="ORF">L0668_06835</name>
</gene>
<feature type="signal peptide" evidence="12">
    <location>
        <begin position="1"/>
        <end position="29"/>
    </location>
</feature>
<evidence type="ECO:0000256" key="11">
    <source>
        <dbReference type="RuleBase" id="RU003357"/>
    </source>
</evidence>
<comment type="similarity">
    <text evidence="9 11">Belongs to the TonB-dependent receptor family.</text>
</comment>
<dbReference type="Gene3D" id="2.40.170.20">
    <property type="entry name" value="TonB-dependent receptor, beta-barrel domain"/>
    <property type="match status" value="1"/>
</dbReference>
<keyword evidence="6 11" id="KW-0798">TonB box</keyword>
<evidence type="ECO:0000256" key="7">
    <source>
        <dbReference type="ARBA" id="ARBA00023136"/>
    </source>
</evidence>
<comment type="caution">
    <text evidence="15">The sequence shown here is derived from an EMBL/GenBank/DDBJ whole genome shotgun (WGS) entry which is preliminary data.</text>
</comment>
<dbReference type="InterPro" id="IPR037066">
    <property type="entry name" value="Plug_dom_sf"/>
</dbReference>
<evidence type="ECO:0000313" key="16">
    <source>
        <dbReference type="Proteomes" id="UP001521137"/>
    </source>
</evidence>
<evidence type="ECO:0000256" key="4">
    <source>
        <dbReference type="ARBA" id="ARBA00022692"/>
    </source>
</evidence>
<comment type="subcellular location">
    <subcellularLocation>
        <location evidence="1 9">Cell outer membrane</location>
        <topology evidence="1 9">Multi-pass membrane protein</topology>
    </subcellularLocation>
</comment>
<dbReference type="PROSITE" id="PS52016">
    <property type="entry name" value="TONB_DEPENDENT_REC_3"/>
    <property type="match status" value="1"/>
</dbReference>
<keyword evidence="5 12" id="KW-0732">Signal</keyword>
<evidence type="ECO:0000256" key="12">
    <source>
        <dbReference type="SAM" id="SignalP"/>
    </source>
</evidence>